<dbReference type="Pfam" id="PF21531">
    <property type="entry name" value="Rv2175c_wHTH"/>
    <property type="match status" value="1"/>
</dbReference>
<sequence length="122" mass="13541">MTDASDSRWCSLPEVAELLDVRLRDVRDLLRDHHLAGTRPQEGGPFLVPRDFLLTVEDGAAQPAPVPSLRGTLMQLTDTGFTVDEAVEWLLSEQEELGATPIAALRAQRIHEVRRLAQTFAV</sequence>
<dbReference type="InterPro" id="IPR041098">
    <property type="entry name" value="Rv2175c_C"/>
</dbReference>
<dbReference type="RefSeq" id="WP_110850963.1">
    <property type="nucleotide sequence ID" value="NZ_QKLZ01000001.1"/>
</dbReference>
<protein>
    <submittedName>
        <fullName evidence="3">Uncharacterized protein</fullName>
    </submittedName>
</protein>
<evidence type="ECO:0000313" key="3">
    <source>
        <dbReference type="EMBL" id="SSA36830.1"/>
    </source>
</evidence>
<dbReference type="GO" id="GO:0003677">
    <property type="term" value="F:DNA binding"/>
    <property type="evidence" value="ECO:0007669"/>
    <property type="project" value="InterPro"/>
</dbReference>
<feature type="domain" description="DNA-binding protein Rv2175c wHTH" evidence="2">
    <location>
        <begin position="6"/>
        <end position="53"/>
    </location>
</feature>
<name>A0A2Y8ZWY0_9MICO</name>
<dbReference type="Proteomes" id="UP000250222">
    <property type="component" value="Unassembled WGS sequence"/>
</dbReference>
<dbReference type="AlphaFoldDB" id="A0A2Y8ZWY0"/>
<gene>
    <name evidence="3" type="ORF">SAMN05216184_101484</name>
</gene>
<dbReference type="InterPro" id="IPR048576">
    <property type="entry name" value="Rv2175c_wHTH"/>
</dbReference>
<evidence type="ECO:0000313" key="4">
    <source>
        <dbReference type="Proteomes" id="UP000250222"/>
    </source>
</evidence>
<proteinExistence type="predicted"/>
<feature type="domain" description="Rv2175c C-terminal" evidence="1">
    <location>
        <begin position="66"/>
        <end position="121"/>
    </location>
</feature>
<dbReference type="Pfam" id="PF18367">
    <property type="entry name" value="Rv2175c_C"/>
    <property type="match status" value="1"/>
</dbReference>
<dbReference type="OrthoDB" id="3784042at2"/>
<keyword evidence="4" id="KW-1185">Reference proteome</keyword>
<evidence type="ECO:0000259" key="1">
    <source>
        <dbReference type="Pfam" id="PF18367"/>
    </source>
</evidence>
<dbReference type="EMBL" id="UETB01000001">
    <property type="protein sequence ID" value="SSA36830.1"/>
    <property type="molecule type" value="Genomic_DNA"/>
</dbReference>
<accession>A0A2Y8ZWY0</accession>
<reference evidence="3 4" key="1">
    <citation type="submission" date="2016-10" db="EMBL/GenBank/DDBJ databases">
        <authorList>
            <person name="Cai Z."/>
        </authorList>
    </citation>
    <scope>NUCLEOTIDE SEQUENCE [LARGE SCALE GENOMIC DNA]</scope>
    <source>
        <strain evidence="3 4">CGMCC 1.10826</strain>
    </source>
</reference>
<evidence type="ECO:0000259" key="2">
    <source>
        <dbReference type="Pfam" id="PF21531"/>
    </source>
</evidence>
<organism evidence="3 4">
    <name type="scientific">Georgenia satyanarayanai</name>
    <dbReference type="NCBI Taxonomy" id="860221"/>
    <lineage>
        <taxon>Bacteria</taxon>
        <taxon>Bacillati</taxon>
        <taxon>Actinomycetota</taxon>
        <taxon>Actinomycetes</taxon>
        <taxon>Micrococcales</taxon>
        <taxon>Bogoriellaceae</taxon>
        <taxon>Georgenia</taxon>
    </lineage>
</organism>